<dbReference type="AlphaFoldDB" id="A0A016VU96"/>
<comment type="caution">
    <text evidence="2">The sequence shown here is derived from an EMBL/GenBank/DDBJ whole genome shotgun (WGS) entry which is preliminary data.</text>
</comment>
<evidence type="ECO:0000313" key="3">
    <source>
        <dbReference type="Proteomes" id="UP000024635"/>
    </source>
</evidence>
<gene>
    <name evidence="2" type="primary">Acey_s0005.g2590</name>
    <name evidence="2" type="ORF">Y032_0005g2590</name>
</gene>
<sequence length="77" mass="9110">MLKSDKQILMHNVDQTTRLKNVIRAQLEQRKDLIKIIESKITKLEDEQVKIDKEMANNENELQEIYDRFRLSAPPSS</sequence>
<evidence type="ECO:0000256" key="1">
    <source>
        <dbReference type="SAM" id="Coils"/>
    </source>
</evidence>
<keyword evidence="1" id="KW-0175">Coiled coil</keyword>
<feature type="coiled-coil region" evidence="1">
    <location>
        <begin position="27"/>
        <end position="64"/>
    </location>
</feature>
<organism evidence="2 3">
    <name type="scientific">Ancylostoma ceylanicum</name>
    <dbReference type="NCBI Taxonomy" id="53326"/>
    <lineage>
        <taxon>Eukaryota</taxon>
        <taxon>Metazoa</taxon>
        <taxon>Ecdysozoa</taxon>
        <taxon>Nematoda</taxon>
        <taxon>Chromadorea</taxon>
        <taxon>Rhabditida</taxon>
        <taxon>Rhabditina</taxon>
        <taxon>Rhabditomorpha</taxon>
        <taxon>Strongyloidea</taxon>
        <taxon>Ancylostomatidae</taxon>
        <taxon>Ancylostomatinae</taxon>
        <taxon>Ancylostoma</taxon>
    </lineage>
</organism>
<proteinExistence type="predicted"/>
<protein>
    <submittedName>
        <fullName evidence="2">Uncharacterized protein</fullName>
    </submittedName>
</protein>
<reference evidence="3" key="1">
    <citation type="journal article" date="2015" name="Nat. Genet.">
        <title>The genome and transcriptome of the zoonotic hookworm Ancylostoma ceylanicum identify infection-specific gene families.</title>
        <authorList>
            <person name="Schwarz E.M."/>
            <person name="Hu Y."/>
            <person name="Antoshechkin I."/>
            <person name="Miller M.M."/>
            <person name="Sternberg P.W."/>
            <person name="Aroian R.V."/>
        </authorList>
    </citation>
    <scope>NUCLEOTIDE SEQUENCE</scope>
    <source>
        <strain evidence="3">HY135</strain>
    </source>
</reference>
<dbReference type="OrthoDB" id="5882672at2759"/>
<dbReference type="Proteomes" id="UP000024635">
    <property type="component" value="Unassembled WGS sequence"/>
</dbReference>
<keyword evidence="3" id="KW-1185">Reference proteome</keyword>
<accession>A0A016VU96</accession>
<dbReference type="EMBL" id="JARK01001341">
    <property type="protein sequence ID" value="EYC30343.1"/>
    <property type="molecule type" value="Genomic_DNA"/>
</dbReference>
<name>A0A016VU96_9BILA</name>
<evidence type="ECO:0000313" key="2">
    <source>
        <dbReference type="EMBL" id="EYC30343.1"/>
    </source>
</evidence>